<proteinExistence type="predicted"/>
<dbReference type="EMBL" id="JAPVEB010000002">
    <property type="protein sequence ID" value="KAJ5274592.1"/>
    <property type="molecule type" value="Genomic_DNA"/>
</dbReference>
<evidence type="ECO:0000313" key="1">
    <source>
        <dbReference type="EMBL" id="KAJ5274592.1"/>
    </source>
</evidence>
<keyword evidence="2" id="KW-1185">Reference proteome</keyword>
<protein>
    <submittedName>
        <fullName evidence="1">Uncharacterized protein</fullName>
    </submittedName>
</protein>
<accession>A0ABQ8WPJ3</accession>
<gene>
    <name evidence="1" type="ORF">N7505_003137</name>
</gene>
<name>A0ABQ8WPJ3_PENCH</name>
<sequence length="78" mass="8310">MSFPNCLPANSYEGTIDGITIRWGPNAIGKLPLDAGSFQVDPVALKGATEHVAHACGKRVGRTGVKILYVYPGVNIER</sequence>
<dbReference type="Proteomes" id="UP001220256">
    <property type="component" value="Unassembled WGS sequence"/>
</dbReference>
<reference evidence="1 2" key="1">
    <citation type="journal article" date="2023" name="IMA Fungus">
        <title>Comparative genomic study of the Penicillium genus elucidates a diverse pangenome and 15 lateral gene transfer events.</title>
        <authorList>
            <person name="Petersen C."/>
            <person name="Sorensen T."/>
            <person name="Nielsen M.R."/>
            <person name="Sondergaard T.E."/>
            <person name="Sorensen J.L."/>
            <person name="Fitzpatrick D.A."/>
            <person name="Frisvad J.C."/>
            <person name="Nielsen K.L."/>
        </authorList>
    </citation>
    <scope>NUCLEOTIDE SEQUENCE [LARGE SCALE GENOMIC DNA]</scope>
    <source>
        <strain evidence="1 2">IBT 3361</strain>
    </source>
</reference>
<evidence type="ECO:0000313" key="2">
    <source>
        <dbReference type="Proteomes" id="UP001220256"/>
    </source>
</evidence>
<comment type="caution">
    <text evidence="1">The sequence shown here is derived from an EMBL/GenBank/DDBJ whole genome shotgun (WGS) entry which is preliminary data.</text>
</comment>
<organism evidence="1 2">
    <name type="scientific">Penicillium chrysogenum</name>
    <name type="common">Penicillium notatum</name>
    <dbReference type="NCBI Taxonomy" id="5076"/>
    <lineage>
        <taxon>Eukaryota</taxon>
        <taxon>Fungi</taxon>
        <taxon>Dikarya</taxon>
        <taxon>Ascomycota</taxon>
        <taxon>Pezizomycotina</taxon>
        <taxon>Eurotiomycetes</taxon>
        <taxon>Eurotiomycetidae</taxon>
        <taxon>Eurotiales</taxon>
        <taxon>Aspergillaceae</taxon>
        <taxon>Penicillium</taxon>
        <taxon>Penicillium chrysogenum species complex</taxon>
    </lineage>
</organism>